<dbReference type="Proteomes" id="UP000735302">
    <property type="component" value="Unassembled WGS sequence"/>
</dbReference>
<feature type="compositionally biased region" description="Basic and acidic residues" evidence="1">
    <location>
        <begin position="1"/>
        <end position="35"/>
    </location>
</feature>
<comment type="caution">
    <text evidence="2">The sequence shown here is derived from an EMBL/GenBank/DDBJ whole genome shotgun (WGS) entry which is preliminary data.</text>
</comment>
<protein>
    <submittedName>
        <fullName evidence="2">Uncharacterized protein</fullName>
    </submittedName>
</protein>
<evidence type="ECO:0000313" key="2">
    <source>
        <dbReference type="EMBL" id="GFO04786.1"/>
    </source>
</evidence>
<reference evidence="2 3" key="1">
    <citation type="journal article" date="2021" name="Elife">
        <title>Chloroplast acquisition without the gene transfer in kleptoplastic sea slugs, Plakobranchus ocellatus.</title>
        <authorList>
            <person name="Maeda T."/>
            <person name="Takahashi S."/>
            <person name="Yoshida T."/>
            <person name="Shimamura S."/>
            <person name="Takaki Y."/>
            <person name="Nagai Y."/>
            <person name="Toyoda A."/>
            <person name="Suzuki Y."/>
            <person name="Arimoto A."/>
            <person name="Ishii H."/>
            <person name="Satoh N."/>
            <person name="Nishiyama T."/>
            <person name="Hasebe M."/>
            <person name="Maruyama T."/>
            <person name="Minagawa J."/>
            <person name="Obokata J."/>
            <person name="Shigenobu S."/>
        </authorList>
    </citation>
    <scope>NUCLEOTIDE SEQUENCE [LARGE SCALE GENOMIC DNA]</scope>
</reference>
<proteinExistence type="predicted"/>
<accession>A0AAV4ADR4</accession>
<evidence type="ECO:0000256" key="1">
    <source>
        <dbReference type="SAM" id="MobiDB-lite"/>
    </source>
</evidence>
<name>A0AAV4ADR4_9GAST</name>
<dbReference type="AlphaFoldDB" id="A0AAV4ADR4"/>
<keyword evidence="3" id="KW-1185">Reference proteome</keyword>
<dbReference type="EMBL" id="BLXT01003741">
    <property type="protein sequence ID" value="GFO04786.1"/>
    <property type="molecule type" value="Genomic_DNA"/>
</dbReference>
<organism evidence="2 3">
    <name type="scientific">Plakobranchus ocellatus</name>
    <dbReference type="NCBI Taxonomy" id="259542"/>
    <lineage>
        <taxon>Eukaryota</taxon>
        <taxon>Metazoa</taxon>
        <taxon>Spiralia</taxon>
        <taxon>Lophotrochozoa</taxon>
        <taxon>Mollusca</taxon>
        <taxon>Gastropoda</taxon>
        <taxon>Heterobranchia</taxon>
        <taxon>Euthyneura</taxon>
        <taxon>Panpulmonata</taxon>
        <taxon>Sacoglossa</taxon>
        <taxon>Placobranchoidea</taxon>
        <taxon>Plakobranchidae</taxon>
        <taxon>Plakobranchus</taxon>
    </lineage>
</organism>
<sequence>MKGMKKKDEKEKEEEQKMQKGKDDGREIGEDKKAETALAEKGAGGILNRERALGSAGTLLSWVRAPPSTP</sequence>
<evidence type="ECO:0000313" key="3">
    <source>
        <dbReference type="Proteomes" id="UP000735302"/>
    </source>
</evidence>
<gene>
    <name evidence="2" type="ORF">PoB_003129100</name>
</gene>
<feature type="region of interest" description="Disordered" evidence="1">
    <location>
        <begin position="1"/>
        <end position="45"/>
    </location>
</feature>